<dbReference type="InterPro" id="IPR031052">
    <property type="entry name" value="FHY3/FAR1"/>
</dbReference>
<dbReference type="PROSITE" id="PS50966">
    <property type="entry name" value="ZF_SWIM"/>
    <property type="match status" value="1"/>
</dbReference>
<dbReference type="OrthoDB" id="1726951at2759"/>
<keyword evidence="2 6" id="KW-0479">Metal-binding</keyword>
<feature type="region of interest" description="Disordered" evidence="7">
    <location>
        <begin position="130"/>
        <end position="163"/>
    </location>
</feature>
<dbReference type="PANTHER" id="PTHR31669:SF302">
    <property type="entry name" value="PROTEIN FAR1-RELATED SEQUENCE"/>
    <property type="match status" value="1"/>
</dbReference>
<dbReference type="InterPro" id="IPR007527">
    <property type="entry name" value="Znf_SWIM"/>
</dbReference>
<dbReference type="EMBL" id="AWWV01003466">
    <property type="protein sequence ID" value="OMP08979.1"/>
    <property type="molecule type" value="Genomic_DNA"/>
</dbReference>
<keyword evidence="4 6" id="KW-0862">Zinc</keyword>
<gene>
    <name evidence="9" type="ORF">CCACVL1_01078</name>
</gene>
<dbReference type="InterPro" id="IPR006564">
    <property type="entry name" value="Znf_PMZ"/>
</dbReference>
<keyword evidence="10" id="KW-1185">Reference proteome</keyword>
<dbReference type="OMA" id="CKHIWAC"/>
<evidence type="ECO:0000256" key="5">
    <source>
        <dbReference type="PROSITE-ProRule" id="PRU00325"/>
    </source>
</evidence>
<evidence type="ECO:0000259" key="8">
    <source>
        <dbReference type="PROSITE" id="PS50966"/>
    </source>
</evidence>
<dbReference type="STRING" id="210143.A0A1R3KPK7"/>
<dbReference type="SMART" id="SM00575">
    <property type="entry name" value="ZnF_PMZ"/>
    <property type="match status" value="1"/>
</dbReference>
<dbReference type="GO" id="GO:0005634">
    <property type="term" value="C:nucleus"/>
    <property type="evidence" value="ECO:0007669"/>
    <property type="project" value="UniProtKB-SubCell"/>
</dbReference>
<evidence type="ECO:0000256" key="1">
    <source>
        <dbReference type="ARBA" id="ARBA00005889"/>
    </source>
</evidence>
<evidence type="ECO:0000313" key="10">
    <source>
        <dbReference type="Proteomes" id="UP000188268"/>
    </source>
</evidence>
<keyword evidence="6" id="KW-0539">Nucleus</keyword>
<dbReference type="Pfam" id="PF04434">
    <property type="entry name" value="SWIM"/>
    <property type="match status" value="1"/>
</dbReference>
<comment type="function">
    <text evidence="6">Putative transcription activator involved in regulating light control of development.</text>
</comment>
<evidence type="ECO:0000256" key="3">
    <source>
        <dbReference type="ARBA" id="ARBA00022771"/>
    </source>
</evidence>
<sequence>TRPVAMTEKYMRPDNVTEVCYDPDEGRIKCECKLFETDEIPCRHAIHVLKIKNLSRIPKSIIKKRWSKNANDFTVEEEVFGVVDEKAIEALRRLSLQMMCSTICYMGSKSKRAFLEARDKIARLIQPMAADPKEATREAGPDTEVAPEEGLTQEQAAVDPERRKKRDFKCGFCRKVGHKKTCCPLLQPRNNEVAVEFPLDEDVVDGESDSSDNEDETE</sequence>
<reference evidence="9 10" key="1">
    <citation type="submission" date="2013-09" db="EMBL/GenBank/DDBJ databases">
        <title>Corchorus capsularis genome sequencing.</title>
        <authorList>
            <person name="Alam M."/>
            <person name="Haque M.S."/>
            <person name="Islam M.S."/>
            <person name="Emdad E.M."/>
            <person name="Islam M.M."/>
            <person name="Ahmed B."/>
            <person name="Halim A."/>
            <person name="Hossen Q.M.M."/>
            <person name="Hossain M.Z."/>
            <person name="Ahmed R."/>
            <person name="Khan M.M."/>
            <person name="Islam R."/>
            <person name="Rashid M.M."/>
            <person name="Khan S.A."/>
            <person name="Rahman M.S."/>
            <person name="Alam M."/>
        </authorList>
    </citation>
    <scope>NUCLEOTIDE SEQUENCE [LARGE SCALE GENOMIC DNA]</scope>
    <source>
        <strain evidence="10">cv. CVL-1</strain>
        <tissue evidence="9">Whole seedling</tissue>
    </source>
</reference>
<evidence type="ECO:0000256" key="4">
    <source>
        <dbReference type="ARBA" id="ARBA00022833"/>
    </source>
</evidence>
<keyword evidence="3 5" id="KW-0863">Zinc-finger</keyword>
<protein>
    <recommendedName>
        <fullName evidence="6">Protein FAR1-RELATED SEQUENCE</fullName>
    </recommendedName>
</protein>
<comment type="subcellular location">
    <subcellularLocation>
        <location evidence="6">Nucleus</location>
    </subcellularLocation>
</comment>
<accession>A0A1R3KPK7</accession>
<feature type="domain" description="SWIM-type" evidence="8">
    <location>
        <begin position="17"/>
        <end position="53"/>
    </location>
</feature>
<evidence type="ECO:0000256" key="6">
    <source>
        <dbReference type="RuleBase" id="RU367018"/>
    </source>
</evidence>
<proteinExistence type="inferred from homology"/>
<dbReference type="AlphaFoldDB" id="A0A1R3KPK7"/>
<evidence type="ECO:0000256" key="2">
    <source>
        <dbReference type="ARBA" id="ARBA00022723"/>
    </source>
</evidence>
<organism evidence="9 10">
    <name type="scientific">Corchorus capsularis</name>
    <name type="common">Jute</name>
    <dbReference type="NCBI Taxonomy" id="210143"/>
    <lineage>
        <taxon>Eukaryota</taxon>
        <taxon>Viridiplantae</taxon>
        <taxon>Streptophyta</taxon>
        <taxon>Embryophyta</taxon>
        <taxon>Tracheophyta</taxon>
        <taxon>Spermatophyta</taxon>
        <taxon>Magnoliopsida</taxon>
        <taxon>eudicotyledons</taxon>
        <taxon>Gunneridae</taxon>
        <taxon>Pentapetalae</taxon>
        <taxon>rosids</taxon>
        <taxon>malvids</taxon>
        <taxon>Malvales</taxon>
        <taxon>Malvaceae</taxon>
        <taxon>Grewioideae</taxon>
        <taxon>Apeibeae</taxon>
        <taxon>Corchorus</taxon>
    </lineage>
</organism>
<feature type="compositionally biased region" description="Basic and acidic residues" evidence="7">
    <location>
        <begin position="131"/>
        <end position="140"/>
    </location>
</feature>
<evidence type="ECO:0000256" key="7">
    <source>
        <dbReference type="SAM" id="MobiDB-lite"/>
    </source>
</evidence>
<name>A0A1R3KPK7_COCAP</name>
<feature type="non-terminal residue" evidence="9">
    <location>
        <position position="218"/>
    </location>
</feature>
<comment type="similarity">
    <text evidence="1 6">Belongs to the FHY3/FAR1 family.</text>
</comment>
<comment type="caution">
    <text evidence="9">The sequence shown here is derived from an EMBL/GenBank/DDBJ whole genome shotgun (WGS) entry which is preliminary data.</text>
</comment>
<dbReference type="GO" id="GO:0006355">
    <property type="term" value="P:regulation of DNA-templated transcription"/>
    <property type="evidence" value="ECO:0007669"/>
    <property type="project" value="UniProtKB-UniRule"/>
</dbReference>
<feature type="region of interest" description="Disordered" evidence="7">
    <location>
        <begin position="198"/>
        <end position="218"/>
    </location>
</feature>
<dbReference type="Proteomes" id="UP000188268">
    <property type="component" value="Unassembled WGS sequence"/>
</dbReference>
<evidence type="ECO:0000313" key="9">
    <source>
        <dbReference type="EMBL" id="OMP08979.1"/>
    </source>
</evidence>
<dbReference type="GO" id="GO:0008270">
    <property type="term" value="F:zinc ion binding"/>
    <property type="evidence" value="ECO:0007669"/>
    <property type="project" value="UniProtKB-UniRule"/>
</dbReference>
<dbReference type="PANTHER" id="PTHR31669">
    <property type="entry name" value="PROTEIN FAR1-RELATED SEQUENCE 10-RELATED"/>
    <property type="match status" value="1"/>
</dbReference>
<dbReference type="Gramene" id="OMP08979">
    <property type="protein sequence ID" value="OMP08979"/>
    <property type="gene ID" value="CCACVL1_01078"/>
</dbReference>
<feature type="non-terminal residue" evidence="9">
    <location>
        <position position="1"/>
    </location>
</feature>